<reference evidence="2 3" key="1">
    <citation type="submission" date="2019-07" db="EMBL/GenBank/DDBJ databases">
        <title>Whole genome shotgun sequence of Brevifollis gellanilyticus NBRC 108608.</title>
        <authorList>
            <person name="Hosoyama A."/>
            <person name="Uohara A."/>
            <person name="Ohji S."/>
            <person name="Ichikawa N."/>
        </authorList>
    </citation>
    <scope>NUCLEOTIDE SEQUENCE [LARGE SCALE GENOMIC DNA]</scope>
    <source>
        <strain evidence="2 3">NBRC 108608</strain>
    </source>
</reference>
<sequence>MTFAEAHTRLQTHLRAGHLPQAAGALRDALQEPFKFTELQQLNRTNAASEAAWRGHLSARSLRIAILGGFTTQPVREVIRAVVLAEGWWPEIYEAPYNTFETEPLDESSGVHAFAPDIVILATGSVNLHELPPPGADEALVAQMAEQVVAGCAQRWQALCRRDGVRIIQHNFETPADLPLGRLEGRLPWSATRFTREVNDRLWTHDGGAVRILDMHQLTSDCGRRHWHEPRWFHHAKHGFDPALVHHYSRALGGLLRSMLGRTRKCLVTDLDNTLWGGVIGDDGVDGIAFGSISAAGEAYAAYAHYLKRLSTLGVALAVCSKNDPAVASAVFETHSEMPLKKDEFAAFVCNWEPKSDNLRSIAKHLNLGLDSLVFVDDNPAECDEVRRALPEVTVIEMSGDSAYFPRRIEELQLFTPLDITQEDFSRTASYAALRQISTLTQTPGAGLEAHLASLEMEGSIHQATTGDLPRIEQLFRKTNQFNLTGATYTQDALAAMAAAPDCRVYAVRLKDRFAAHGIVSVLVARLVQEEWQVDNWVMSCRVFNRRLEDAILNHALADALASGCSKVAGLFRPTAKNDYARTFLARLDLLPSDSSAEVTYSVPASRPALPHSIHLI</sequence>
<feature type="domain" description="BF1531-like N-terminal" evidence="1">
    <location>
        <begin position="63"/>
        <end position="237"/>
    </location>
</feature>
<dbReference type="Pfam" id="PF21211">
    <property type="entry name" value="FkbH_N"/>
    <property type="match status" value="1"/>
</dbReference>
<dbReference type="EMBL" id="BKAG01000010">
    <property type="protein sequence ID" value="GEP42486.1"/>
    <property type="molecule type" value="Genomic_DNA"/>
</dbReference>
<dbReference type="Proteomes" id="UP000321577">
    <property type="component" value="Unassembled WGS sequence"/>
</dbReference>
<dbReference type="SUPFAM" id="SSF56784">
    <property type="entry name" value="HAD-like"/>
    <property type="match status" value="1"/>
</dbReference>
<evidence type="ECO:0000313" key="2">
    <source>
        <dbReference type="EMBL" id="GEP42486.1"/>
    </source>
</evidence>
<proteinExistence type="predicted"/>
<name>A0A512M6X4_9BACT</name>
<dbReference type="Gene3D" id="3.40.50.1000">
    <property type="entry name" value="HAD superfamily/HAD-like"/>
    <property type="match status" value="1"/>
</dbReference>
<dbReference type="InterPro" id="IPR023214">
    <property type="entry name" value="HAD_sf"/>
</dbReference>
<dbReference type="InterPro" id="IPR010037">
    <property type="entry name" value="FkbH_domain"/>
</dbReference>
<evidence type="ECO:0000259" key="1">
    <source>
        <dbReference type="Pfam" id="PF21211"/>
    </source>
</evidence>
<dbReference type="InterPro" id="IPR036514">
    <property type="entry name" value="SGNH_hydro_sf"/>
</dbReference>
<dbReference type="NCBIfam" id="TIGR01681">
    <property type="entry name" value="HAD-SF-IIIC"/>
    <property type="match status" value="1"/>
</dbReference>
<dbReference type="AlphaFoldDB" id="A0A512M6X4"/>
<dbReference type="OrthoDB" id="323926at2"/>
<dbReference type="GO" id="GO:0016788">
    <property type="term" value="F:hydrolase activity, acting on ester bonds"/>
    <property type="evidence" value="ECO:0007669"/>
    <property type="project" value="UniProtKB-ARBA"/>
</dbReference>
<dbReference type="InterPro" id="IPR016181">
    <property type="entry name" value="Acyl_CoA_acyltransferase"/>
</dbReference>
<dbReference type="Gene3D" id="3.40.50.1110">
    <property type="entry name" value="SGNH hydrolase"/>
    <property type="match status" value="1"/>
</dbReference>
<dbReference type="SUPFAM" id="SSF55729">
    <property type="entry name" value="Acyl-CoA N-acyltransferases (Nat)"/>
    <property type="match status" value="1"/>
</dbReference>
<keyword evidence="3" id="KW-1185">Reference proteome</keyword>
<accession>A0A512M6X4</accession>
<gene>
    <name evidence="2" type="ORF">BGE01nite_17770</name>
</gene>
<evidence type="ECO:0000313" key="3">
    <source>
        <dbReference type="Proteomes" id="UP000321577"/>
    </source>
</evidence>
<dbReference type="Gene3D" id="3.40.630.30">
    <property type="match status" value="1"/>
</dbReference>
<dbReference type="RefSeq" id="WP_146850084.1">
    <property type="nucleotide sequence ID" value="NZ_BKAG01000010.1"/>
</dbReference>
<dbReference type="InterPro" id="IPR010033">
    <property type="entry name" value="HAD_SF_ppase_IIIC"/>
</dbReference>
<dbReference type="NCBIfam" id="TIGR01686">
    <property type="entry name" value="FkbH"/>
    <property type="match status" value="1"/>
</dbReference>
<dbReference type="InterPro" id="IPR049369">
    <property type="entry name" value="BF1531-like_N"/>
</dbReference>
<protein>
    <submittedName>
        <fullName evidence="2">Methoxymalonyl-ACP biosynthesis protein FkbH</fullName>
    </submittedName>
</protein>
<organism evidence="2 3">
    <name type="scientific">Brevifollis gellanilyticus</name>
    <dbReference type="NCBI Taxonomy" id="748831"/>
    <lineage>
        <taxon>Bacteria</taxon>
        <taxon>Pseudomonadati</taxon>
        <taxon>Verrucomicrobiota</taxon>
        <taxon>Verrucomicrobiia</taxon>
        <taxon>Verrucomicrobiales</taxon>
        <taxon>Verrucomicrobiaceae</taxon>
    </lineage>
</organism>
<dbReference type="InterPro" id="IPR036412">
    <property type="entry name" value="HAD-like_sf"/>
</dbReference>
<comment type="caution">
    <text evidence="2">The sequence shown here is derived from an EMBL/GenBank/DDBJ whole genome shotgun (WGS) entry which is preliminary data.</text>
</comment>